<feature type="region of interest" description="Disordered" evidence="7">
    <location>
        <begin position="1"/>
        <end position="50"/>
    </location>
</feature>
<dbReference type="GO" id="GO:0003677">
    <property type="term" value="F:DNA binding"/>
    <property type="evidence" value="ECO:0007669"/>
    <property type="project" value="InterPro"/>
</dbReference>
<dbReference type="PROSITE" id="PS00463">
    <property type="entry name" value="ZN2_CY6_FUNGAL_1"/>
    <property type="match status" value="1"/>
</dbReference>
<keyword evidence="4" id="KW-0843">Virulence</keyword>
<proteinExistence type="predicted"/>
<dbReference type="OrthoDB" id="39175at2759"/>
<feature type="domain" description="Zn(2)-C6 fungal-type" evidence="8">
    <location>
        <begin position="196"/>
        <end position="226"/>
    </location>
</feature>
<dbReference type="GO" id="GO:0008270">
    <property type="term" value="F:zinc ion binding"/>
    <property type="evidence" value="ECO:0007669"/>
    <property type="project" value="InterPro"/>
</dbReference>
<keyword evidence="5" id="KW-0804">Transcription</keyword>
<evidence type="ECO:0000256" key="4">
    <source>
        <dbReference type="ARBA" id="ARBA00023026"/>
    </source>
</evidence>
<feature type="region of interest" description="Disordered" evidence="7">
    <location>
        <begin position="131"/>
        <end position="169"/>
    </location>
</feature>
<dbReference type="Proteomes" id="UP000076863">
    <property type="component" value="Unassembled WGS sequence"/>
</dbReference>
<evidence type="ECO:0000256" key="3">
    <source>
        <dbReference type="ARBA" id="ARBA00023015"/>
    </source>
</evidence>
<evidence type="ECO:0000256" key="2">
    <source>
        <dbReference type="ARBA" id="ARBA00022723"/>
    </source>
</evidence>
<keyword evidence="6" id="KW-0539">Nucleus</keyword>
<keyword evidence="10" id="KW-1185">Reference proteome</keyword>
<dbReference type="PANTHER" id="PTHR47338">
    <property type="entry name" value="ZN(II)2CYS6 TRANSCRIPTION FACTOR (EUROFUNG)-RELATED"/>
    <property type="match status" value="1"/>
</dbReference>
<feature type="compositionally biased region" description="Polar residues" evidence="7">
    <location>
        <begin position="887"/>
        <end position="903"/>
    </location>
</feature>
<comment type="subcellular location">
    <subcellularLocation>
        <location evidence="1">Nucleus</location>
    </subcellularLocation>
</comment>
<dbReference type="SUPFAM" id="SSF57701">
    <property type="entry name" value="Zn2/Cys6 DNA-binding domain"/>
    <property type="match status" value="1"/>
</dbReference>
<feature type="region of interest" description="Disordered" evidence="7">
    <location>
        <begin position="1107"/>
        <end position="1131"/>
    </location>
</feature>
<dbReference type="InterPro" id="IPR001138">
    <property type="entry name" value="Zn2Cys6_DnaBD"/>
</dbReference>
<evidence type="ECO:0000259" key="8">
    <source>
        <dbReference type="PROSITE" id="PS50048"/>
    </source>
</evidence>
<dbReference type="GO" id="GO:0000981">
    <property type="term" value="F:DNA-binding transcription factor activity, RNA polymerase II-specific"/>
    <property type="evidence" value="ECO:0007669"/>
    <property type="project" value="InterPro"/>
</dbReference>
<feature type="compositionally biased region" description="Polar residues" evidence="7">
    <location>
        <begin position="1033"/>
        <end position="1061"/>
    </location>
</feature>
<dbReference type="PROSITE" id="PS50048">
    <property type="entry name" value="ZN2_CY6_FUNGAL_2"/>
    <property type="match status" value="1"/>
</dbReference>
<gene>
    <name evidence="9" type="ORF">BBO_07804</name>
</gene>
<dbReference type="InterPro" id="IPR036864">
    <property type="entry name" value="Zn2-C6_fun-type_DNA-bd_sf"/>
</dbReference>
<evidence type="ECO:0000256" key="7">
    <source>
        <dbReference type="SAM" id="MobiDB-lite"/>
    </source>
</evidence>
<dbReference type="AlphaFoldDB" id="A0A166S9W1"/>
<dbReference type="PANTHER" id="PTHR47338:SF27">
    <property type="entry name" value="ZN(II)2CYS6 TRANSCRIPTION FACTOR (EUROFUNG)"/>
    <property type="match status" value="1"/>
</dbReference>
<dbReference type="PRINTS" id="PR00755">
    <property type="entry name" value="AFLATOXINBRP"/>
</dbReference>
<evidence type="ECO:0000313" key="10">
    <source>
        <dbReference type="Proteomes" id="UP000076863"/>
    </source>
</evidence>
<evidence type="ECO:0000313" key="9">
    <source>
        <dbReference type="EMBL" id="OAA37105.1"/>
    </source>
</evidence>
<dbReference type="EMBL" id="AZHA01000032">
    <property type="protein sequence ID" value="OAA37105.1"/>
    <property type="molecule type" value="Genomic_DNA"/>
</dbReference>
<dbReference type="GO" id="GO:0006351">
    <property type="term" value="P:DNA-templated transcription"/>
    <property type="evidence" value="ECO:0007669"/>
    <property type="project" value="InterPro"/>
</dbReference>
<dbReference type="InterPro" id="IPR007219">
    <property type="entry name" value="XnlR_reg_dom"/>
</dbReference>
<accession>A0A166S9W1</accession>
<evidence type="ECO:0000256" key="5">
    <source>
        <dbReference type="ARBA" id="ARBA00023163"/>
    </source>
</evidence>
<sequence length="1131" mass="124487">MSAGQPLLNLPPHFQHAAHPHLGHDSHLQPGMNDSSAFSHGPSSSPFTSAMDPSQYGDFAFAYANMSGMTDQSASAFEDPSGSDHFSLHSTMAPASVSSANMNSLTVAPNSSFAIDPSAFSAAGIDTIPDENASVDRHSPSHASAGDIANDDFGSSAAGRADGTDLGKSKIDKAETPAWSELKTKAGKDRKRLPLACIACRRKKIRCSGEKPACKHCLRSRIPCVYKVTSRKAAPRTDYMAMLDKRLKRMEERIIKYVPKSDQDNLAPVTRAVVKPAMPGTTAANKVAAKKRRADEAFSPELESWVNGASKSKFGNGDAPPLMAADSQEKEENKLFREGIDALPSKEIQQHLAEVFFDSVYGQAYHLLHKPSFMRRLKSVSQIGPLLDIYTDWYLLRSNSLPPVLVLSVCAVSARFSTNPKLPLTSRPFLRGEEWAQHARDICTKRYEWPNMTILTCLLILGLHEFGTCHGGRSWALGGQAIRMAYALQLHKDLDYDPQSKGPRVPISFVDREIRRRIMWACFLMDRFTSSGTDRPMFISDDSLTIPLPVSERCFQLDMPAQTELLDGRPGPPAVEGQAAETDVRSNMGPSAFFIRGLALWGRIVTYYNHGGKDREQFAQWDERSQYSKLVRDAEELLRTLPAQLQYSKENLELQITERTASQYLFMHMTIHQCLLYVCQAAMSSHQSNTDAPKEFIPRLTGKTFHAANSISQLLKDSDERQCFVTAPFAGYCAFSSSSVQIYGMVSGNPKLKAAAEVHLAINITYLKKMMKYWGMFHWMVDDIRRQYKNAYDASRRPGVNGAMQSKQPLLQYADWFNRYPSGVSNVDFMDPNLPRRADSGEDAVLEQKPELHSVGEFLENLSPASHAADGKDPSKTPMQKRKTLSLKKNATGVTPPNKTDQPTPEARQASAALTPRRVSDQSGGTPRLQVDQRKFSNPGNPQPPMPFNAHSMPAQSQAYMSSMSPISPNNMAPYPPQPQMPFFADIVPLGMGGQDAGLPQQMFGIVPGGMNAPPQENTNGWQGMPNGAHNPRQGSAAASKTENAAMSQQRHSSQQQNPMTAPTMNIFNSAPDSSWFMGYDMEQPEMNQDMNMTSSNMEGFGIFAGGNSGNPANGSGMPQNQMGGQLQHGM</sequence>
<keyword evidence="3" id="KW-0805">Transcription regulation</keyword>
<feature type="compositionally biased region" description="Low complexity" evidence="7">
    <location>
        <begin position="35"/>
        <end position="47"/>
    </location>
</feature>
<dbReference type="SMART" id="SM00066">
    <property type="entry name" value="GAL4"/>
    <property type="match status" value="1"/>
</dbReference>
<feature type="region of interest" description="Disordered" evidence="7">
    <location>
        <begin position="865"/>
        <end position="950"/>
    </location>
</feature>
<dbReference type="GO" id="GO:0005634">
    <property type="term" value="C:nucleus"/>
    <property type="evidence" value="ECO:0007669"/>
    <property type="project" value="UniProtKB-SubCell"/>
</dbReference>
<reference evidence="9 10" key="1">
    <citation type="journal article" date="2016" name="Genome Biol. Evol.">
        <title>Divergent and convergent evolution of fungal pathogenicity.</title>
        <authorList>
            <person name="Shang Y."/>
            <person name="Xiao G."/>
            <person name="Zheng P."/>
            <person name="Cen K."/>
            <person name="Zhan S."/>
            <person name="Wang C."/>
        </authorList>
    </citation>
    <scope>NUCLEOTIDE SEQUENCE [LARGE SCALE GENOMIC DNA]</scope>
    <source>
        <strain evidence="9 10">RCEF 3172</strain>
    </source>
</reference>
<feature type="region of interest" description="Disordered" evidence="7">
    <location>
        <begin position="1013"/>
        <end position="1061"/>
    </location>
</feature>
<dbReference type="SMART" id="SM00906">
    <property type="entry name" value="Fungal_trans"/>
    <property type="match status" value="1"/>
</dbReference>
<organism evidence="9 10">
    <name type="scientific">Beauveria brongniartii RCEF 3172</name>
    <dbReference type="NCBI Taxonomy" id="1081107"/>
    <lineage>
        <taxon>Eukaryota</taxon>
        <taxon>Fungi</taxon>
        <taxon>Dikarya</taxon>
        <taxon>Ascomycota</taxon>
        <taxon>Pezizomycotina</taxon>
        <taxon>Sordariomycetes</taxon>
        <taxon>Hypocreomycetidae</taxon>
        <taxon>Hypocreales</taxon>
        <taxon>Cordycipitaceae</taxon>
        <taxon>Beauveria</taxon>
        <taxon>Beauveria brongniartii</taxon>
    </lineage>
</organism>
<dbReference type="Gene3D" id="4.10.240.10">
    <property type="entry name" value="Zn(2)-C6 fungal-type DNA-binding domain"/>
    <property type="match status" value="1"/>
</dbReference>
<evidence type="ECO:0000256" key="6">
    <source>
        <dbReference type="ARBA" id="ARBA00023242"/>
    </source>
</evidence>
<dbReference type="Pfam" id="PF00172">
    <property type="entry name" value="Zn_clus"/>
    <property type="match status" value="1"/>
</dbReference>
<dbReference type="CDD" id="cd00067">
    <property type="entry name" value="GAL4"/>
    <property type="match status" value="1"/>
</dbReference>
<dbReference type="InterPro" id="IPR050815">
    <property type="entry name" value="TF_fung"/>
</dbReference>
<name>A0A166S9W1_9HYPO</name>
<comment type="caution">
    <text evidence="9">The sequence shown here is derived from an EMBL/GenBank/DDBJ whole genome shotgun (WGS) entry which is preliminary data.</text>
</comment>
<protein>
    <submittedName>
        <fullName evidence="9">Zinc finger transcription factor 1</fullName>
    </submittedName>
</protein>
<dbReference type="CDD" id="cd12148">
    <property type="entry name" value="fungal_TF_MHR"/>
    <property type="match status" value="1"/>
</dbReference>
<keyword evidence="2" id="KW-0479">Metal-binding</keyword>
<evidence type="ECO:0000256" key="1">
    <source>
        <dbReference type="ARBA" id="ARBA00004123"/>
    </source>
</evidence>
<dbReference type="Pfam" id="PF04082">
    <property type="entry name" value="Fungal_trans"/>
    <property type="match status" value="1"/>
</dbReference>